<gene>
    <name evidence="1" type="ORF">IEQ34_011233</name>
</gene>
<name>A0AAV7GWY2_DENCH</name>
<reference evidence="1 2" key="1">
    <citation type="journal article" date="2021" name="Hortic Res">
        <title>Chromosome-scale assembly of the Dendrobium chrysotoxum genome enhances the understanding of orchid evolution.</title>
        <authorList>
            <person name="Zhang Y."/>
            <person name="Zhang G.Q."/>
            <person name="Zhang D."/>
            <person name="Liu X.D."/>
            <person name="Xu X.Y."/>
            <person name="Sun W.H."/>
            <person name="Yu X."/>
            <person name="Zhu X."/>
            <person name="Wang Z.W."/>
            <person name="Zhao X."/>
            <person name="Zhong W.Y."/>
            <person name="Chen H."/>
            <person name="Yin W.L."/>
            <person name="Huang T."/>
            <person name="Niu S.C."/>
            <person name="Liu Z.J."/>
        </authorList>
    </citation>
    <scope>NUCLEOTIDE SEQUENCE [LARGE SCALE GENOMIC DNA]</scope>
    <source>
        <strain evidence="1">Lindl</strain>
    </source>
</reference>
<sequence length="124" mass="14357">MIQNLVRIGKLNSLQLLGGFMLKMRMALELVKKNLFEQLPFLKSLKLDGMPRVKWLENKFSGDDKYHAFPLLEKWFEAEVVAEDGCLFPCLIEWVLIKILFPSRQSYCKARMCASKRLASTETA</sequence>
<proteinExistence type="predicted"/>
<evidence type="ECO:0000313" key="1">
    <source>
        <dbReference type="EMBL" id="KAH0460570.1"/>
    </source>
</evidence>
<evidence type="ECO:0000313" key="2">
    <source>
        <dbReference type="Proteomes" id="UP000775213"/>
    </source>
</evidence>
<dbReference type="Proteomes" id="UP000775213">
    <property type="component" value="Unassembled WGS sequence"/>
</dbReference>
<comment type="caution">
    <text evidence="1">The sequence shown here is derived from an EMBL/GenBank/DDBJ whole genome shotgun (WGS) entry which is preliminary data.</text>
</comment>
<accession>A0AAV7GWY2</accession>
<protein>
    <submittedName>
        <fullName evidence="1">Uncharacterized protein</fullName>
    </submittedName>
</protein>
<organism evidence="1 2">
    <name type="scientific">Dendrobium chrysotoxum</name>
    <name type="common">Orchid</name>
    <dbReference type="NCBI Taxonomy" id="161865"/>
    <lineage>
        <taxon>Eukaryota</taxon>
        <taxon>Viridiplantae</taxon>
        <taxon>Streptophyta</taxon>
        <taxon>Embryophyta</taxon>
        <taxon>Tracheophyta</taxon>
        <taxon>Spermatophyta</taxon>
        <taxon>Magnoliopsida</taxon>
        <taxon>Liliopsida</taxon>
        <taxon>Asparagales</taxon>
        <taxon>Orchidaceae</taxon>
        <taxon>Epidendroideae</taxon>
        <taxon>Malaxideae</taxon>
        <taxon>Dendrobiinae</taxon>
        <taxon>Dendrobium</taxon>
    </lineage>
</organism>
<dbReference type="EMBL" id="JAGFBR010000010">
    <property type="protein sequence ID" value="KAH0460570.1"/>
    <property type="molecule type" value="Genomic_DNA"/>
</dbReference>
<dbReference type="AlphaFoldDB" id="A0AAV7GWY2"/>
<keyword evidence="2" id="KW-1185">Reference proteome</keyword>